<dbReference type="InterPro" id="IPR002525">
    <property type="entry name" value="Transp_IS110-like_N"/>
</dbReference>
<proteinExistence type="predicted"/>
<gene>
    <name evidence="3" type="ORF">GH811_19190</name>
</gene>
<keyword evidence="4" id="KW-1185">Reference proteome</keyword>
<dbReference type="Pfam" id="PF02371">
    <property type="entry name" value="Transposase_20"/>
    <property type="match status" value="1"/>
</dbReference>
<organism evidence="3 4">
    <name type="scientific">Acetobacterium malicum</name>
    <dbReference type="NCBI Taxonomy" id="52692"/>
    <lineage>
        <taxon>Bacteria</taxon>
        <taxon>Bacillati</taxon>
        <taxon>Bacillota</taxon>
        <taxon>Clostridia</taxon>
        <taxon>Eubacteriales</taxon>
        <taxon>Eubacteriaceae</taxon>
        <taxon>Acetobacterium</taxon>
    </lineage>
</organism>
<name>A0ABR6Z3P6_9FIRM</name>
<dbReference type="Proteomes" id="UP000622405">
    <property type="component" value="Unassembled WGS sequence"/>
</dbReference>
<evidence type="ECO:0000313" key="3">
    <source>
        <dbReference type="EMBL" id="MBC3901716.1"/>
    </source>
</evidence>
<feature type="domain" description="Transposase IS116/IS110/IS902 C-terminal" evidence="2">
    <location>
        <begin position="277"/>
        <end position="363"/>
    </location>
</feature>
<feature type="domain" description="Transposase IS110-like N-terminal" evidence="1">
    <location>
        <begin position="6"/>
        <end position="162"/>
    </location>
</feature>
<evidence type="ECO:0000259" key="1">
    <source>
        <dbReference type="Pfam" id="PF01548"/>
    </source>
</evidence>
<dbReference type="InterPro" id="IPR003346">
    <property type="entry name" value="Transposase_20"/>
</dbReference>
<dbReference type="Pfam" id="PF01548">
    <property type="entry name" value="DEDD_Tnp_IS110"/>
    <property type="match status" value="1"/>
</dbReference>
<dbReference type="PANTHER" id="PTHR33055:SF13">
    <property type="entry name" value="TRANSPOSASE"/>
    <property type="match status" value="1"/>
</dbReference>
<dbReference type="EMBL" id="WJBE01000057">
    <property type="protein sequence ID" value="MBC3901716.1"/>
    <property type="molecule type" value="Genomic_DNA"/>
</dbReference>
<comment type="caution">
    <text evidence="3">The sequence shown here is derived from an EMBL/GenBank/DDBJ whole genome shotgun (WGS) entry which is preliminary data.</text>
</comment>
<protein>
    <submittedName>
        <fullName evidence="3">IS110 family transposase</fullName>
    </submittedName>
</protein>
<evidence type="ECO:0000313" key="4">
    <source>
        <dbReference type="Proteomes" id="UP000622405"/>
    </source>
</evidence>
<dbReference type="PANTHER" id="PTHR33055">
    <property type="entry name" value="TRANSPOSASE FOR INSERTION SEQUENCE ELEMENT IS1111A"/>
    <property type="match status" value="1"/>
</dbReference>
<evidence type="ECO:0000259" key="2">
    <source>
        <dbReference type="Pfam" id="PF02371"/>
    </source>
</evidence>
<dbReference type="NCBIfam" id="NF033542">
    <property type="entry name" value="transpos_IS110"/>
    <property type="match status" value="1"/>
</dbReference>
<reference evidence="3 4" key="1">
    <citation type="journal article" date="2020" name="mSystems">
        <title>Defining Genomic and Predicted Metabolic Features of the Acetobacterium Genus.</title>
        <authorList>
            <person name="Ross D.E."/>
            <person name="Marshall C.W."/>
            <person name="Gulliver D."/>
            <person name="May H.D."/>
            <person name="Norman R.S."/>
        </authorList>
    </citation>
    <scope>NUCLEOTIDE SEQUENCE [LARGE SCALE GENOMIC DNA]</scope>
    <source>
        <strain evidence="3 4">DSM 4132</strain>
    </source>
</reference>
<sequence>MNMNAVGIDVSKGKSMIAIIRPYGEIISLPFEIQHTSDEIRCLIDQIKSIEGESRIVMEHTGHYYEPLARELSLAHLFVSAVNPKLIKDFGENSLRKVKSDKADALKIARYALDSWNDLKQYSLMDEIRNQLKTMNRQFGFYMKHKTAMKNNFIGILDQTFPGVNTYFNSPARDNGSQKWVDFAAAYWHVDCVRKMSLHAFTDHYQKWCKRNKYNFSQSKAEEIYGATMKLVPVLPKDALTKLIVKQAVDQLNIASKTVEQLRILMNATASKLPEYSIVMAMKGVGASLGPQLMAEIGDVRRFTHKGAITAFAGVDPGVNQSGTYDQKSVRTSKRGSSTLRKTLFQVMDALIKTKPQDDAVYQFLDKKRAQGKPYYVYMTAGANKFLRIYYGRVKEYLLSLS</sequence>
<dbReference type="InterPro" id="IPR047650">
    <property type="entry name" value="Transpos_IS110"/>
</dbReference>
<accession>A0ABR6Z3P6</accession>